<dbReference type="PROSITE" id="PS51643">
    <property type="entry name" value="HD_CAS3"/>
    <property type="match status" value="1"/>
</dbReference>
<dbReference type="NCBIfam" id="TIGR01596">
    <property type="entry name" value="cas3_HD"/>
    <property type="match status" value="1"/>
</dbReference>
<dbReference type="InterPro" id="IPR006474">
    <property type="entry name" value="Helicase_Cas3_CRISPR-ass_core"/>
</dbReference>
<keyword evidence="3" id="KW-0540">Nuclease</keyword>
<dbReference type="PANTHER" id="PTHR47959:SF16">
    <property type="entry name" value="CRISPR-ASSOCIATED NUCLEASE_HELICASE CAS3-RELATED"/>
    <property type="match status" value="1"/>
</dbReference>
<evidence type="ECO:0000256" key="5">
    <source>
        <dbReference type="ARBA" id="ARBA00022741"/>
    </source>
</evidence>
<feature type="domain" description="HD Cas3-type" evidence="12">
    <location>
        <begin position="11"/>
        <end position="216"/>
    </location>
</feature>
<comment type="similarity">
    <text evidence="10">Belongs to the DEAD box helicase family.</text>
</comment>
<reference evidence="13 14" key="1">
    <citation type="journal article" date="2019" name="Anaerobe">
        <title>Brachyspira catarrhinii sp. nov., an anaerobic intestinal spirochaete isolated from vervet monkeys may have been misidentified as Brachyspira aalborgi in previous studies.</title>
        <authorList>
            <person name="Phillips N.D."/>
            <person name="La T."/>
            <person name="Hampson D.J."/>
        </authorList>
    </citation>
    <scope>NUCLEOTIDE SEQUENCE [LARGE SCALE GENOMIC DNA]</scope>
    <source>
        <strain evidence="13 14">Z12</strain>
    </source>
</reference>
<gene>
    <name evidence="13" type="primary">cas3</name>
    <name evidence="13" type="ORF">EZH24_01810</name>
</gene>
<dbReference type="InterPro" id="IPR014001">
    <property type="entry name" value="Helicase_ATP-bd"/>
</dbReference>
<evidence type="ECO:0000256" key="4">
    <source>
        <dbReference type="ARBA" id="ARBA00022723"/>
    </source>
</evidence>
<dbReference type="InterPro" id="IPR050079">
    <property type="entry name" value="DEAD_box_RNA_helicase"/>
</dbReference>
<evidence type="ECO:0000256" key="7">
    <source>
        <dbReference type="ARBA" id="ARBA00022806"/>
    </source>
</evidence>
<keyword evidence="7" id="KW-0347">Helicase</keyword>
<dbReference type="NCBIfam" id="TIGR01587">
    <property type="entry name" value="cas3_core"/>
    <property type="match status" value="1"/>
</dbReference>
<dbReference type="CDD" id="cd09641">
    <property type="entry name" value="Cas3''_I"/>
    <property type="match status" value="1"/>
</dbReference>
<evidence type="ECO:0000256" key="2">
    <source>
        <dbReference type="ARBA" id="ARBA00009046"/>
    </source>
</evidence>
<proteinExistence type="inferred from homology"/>
<accession>A0ABY2TTA0</accession>
<dbReference type="RefSeq" id="WP_137997430.1">
    <property type="nucleotide sequence ID" value="NZ_SJDU01000024.1"/>
</dbReference>
<dbReference type="SUPFAM" id="SSF109604">
    <property type="entry name" value="HD-domain/PDEase-like"/>
    <property type="match status" value="1"/>
</dbReference>
<dbReference type="SUPFAM" id="SSF52540">
    <property type="entry name" value="P-loop containing nucleoside triphosphate hydrolases"/>
    <property type="match status" value="1"/>
</dbReference>
<dbReference type="Pfam" id="PF18019">
    <property type="entry name" value="Cas3_HD"/>
    <property type="match status" value="1"/>
</dbReference>
<evidence type="ECO:0000313" key="13">
    <source>
        <dbReference type="EMBL" id="TKZ36104.1"/>
    </source>
</evidence>
<dbReference type="Gene3D" id="1.10.3210.30">
    <property type="match status" value="1"/>
</dbReference>
<dbReference type="PROSITE" id="PS51194">
    <property type="entry name" value="HELICASE_CTER"/>
    <property type="match status" value="1"/>
</dbReference>
<dbReference type="SMART" id="SM00490">
    <property type="entry name" value="HELICc"/>
    <property type="match status" value="1"/>
</dbReference>
<evidence type="ECO:0000259" key="12">
    <source>
        <dbReference type="PROSITE" id="PS51643"/>
    </source>
</evidence>
<keyword evidence="14" id="KW-1185">Reference proteome</keyword>
<protein>
    <submittedName>
        <fullName evidence="13">CRISPR-associated helicase Cas3</fullName>
    </submittedName>
</protein>
<sequence length="796" mass="93726">MIKYIAKSNKSKTHTETIEEHTNKLLKLFDDFKKIEKYSNKFKNKNDNDKELNLIETACKLHDLGKMNYKFQEYIQKDFPINKKLNDLYNELNIRDIPHGILSCCFIDVDNLQKEFGFDDKDIKVLATAIFNHHNRELLDNNKHRIEFKRLNKIVNEDLKYNVKKYNEIYNKNLYCEIDGIEENMIKNNDCKIKNHYEFWLKFIVIKGMLNKIDYAASAYVYNKDKKKYEFGINKDDFEMTADNSCEKVKTKFEKNKYRLNDCQEFMLKNNDKNIIVVASTGIGKTEGALLWAGNSKTFYTLPIKVSINAIYERIKTQEYYDKEKITLLHSDAISEIMKEDADFEDAMEKYGKSKKLSYPLTVCTIDQLFYFVFKSLGTEIFPATLKYSKIIIDEIQSYTPEITAFILYGLKVINDLGGQFCIMTATLPPIIIELMERENIQFETPKIFIKKDESGNSIKRHFIKFIEFENEEEKDFNYNEILEKAKSKKVLIICNIVKRAQEVYLKLKDIKENIEINLLHSRFIFKERKEKEDKIQKFASTNEKDRNNDAGIWISTQIVEASLDIDFDVLYTDMCSADSLLQRMGRCYRNRIYEEGKPNIFIYDTKVGVGENKNSVYNSELYDRAVKFIKKYDNDIFTEEQKLEYINKVYNTKELEKEKSKYLQRINENYEALKKLPPAFIEKSDVADLFRAIDSVTVMPEKIYLSIKDNIINEYFEIKNKEKKTKDDLKNLINKKNEILGFTTSVRLYKSHQSNTGINPIELGKNKFEKISIVDLEYDKELGLLEGNANIILSD</sequence>
<dbReference type="InterPro" id="IPR001650">
    <property type="entry name" value="Helicase_C-like"/>
</dbReference>
<evidence type="ECO:0000256" key="3">
    <source>
        <dbReference type="ARBA" id="ARBA00022722"/>
    </source>
</evidence>
<keyword evidence="4" id="KW-0479">Metal-binding</keyword>
<evidence type="ECO:0000313" key="14">
    <source>
        <dbReference type="Proteomes" id="UP000310168"/>
    </source>
</evidence>
<keyword evidence="9" id="KW-0051">Antiviral defense</keyword>
<comment type="caution">
    <text evidence="13">The sequence shown here is derived from an EMBL/GenBank/DDBJ whole genome shotgun (WGS) entry which is preliminary data.</text>
</comment>
<dbReference type="EMBL" id="SJDU01000024">
    <property type="protein sequence ID" value="TKZ36104.1"/>
    <property type="molecule type" value="Genomic_DNA"/>
</dbReference>
<dbReference type="InterPro" id="IPR011545">
    <property type="entry name" value="DEAD/DEAH_box_helicase_dom"/>
</dbReference>
<dbReference type="Gene3D" id="3.40.50.300">
    <property type="entry name" value="P-loop containing nucleotide triphosphate hydrolases"/>
    <property type="match status" value="2"/>
</dbReference>
<keyword evidence="5" id="KW-0547">Nucleotide-binding</keyword>
<dbReference type="SMART" id="SM00487">
    <property type="entry name" value="DEXDc"/>
    <property type="match status" value="1"/>
</dbReference>
<evidence type="ECO:0000256" key="10">
    <source>
        <dbReference type="ARBA" id="ARBA00038437"/>
    </source>
</evidence>
<dbReference type="Pfam" id="PF22590">
    <property type="entry name" value="Cas3-like_C_2"/>
    <property type="match status" value="1"/>
</dbReference>
<comment type="similarity">
    <text evidence="1">In the N-terminal section; belongs to the CRISPR-associated nuclease Cas3-HD family.</text>
</comment>
<feature type="domain" description="Helicase C-terminal" evidence="11">
    <location>
        <begin position="478"/>
        <end position="645"/>
    </location>
</feature>
<evidence type="ECO:0000256" key="9">
    <source>
        <dbReference type="ARBA" id="ARBA00023118"/>
    </source>
</evidence>
<keyword evidence="8" id="KW-0067">ATP-binding</keyword>
<evidence type="ECO:0000259" key="11">
    <source>
        <dbReference type="PROSITE" id="PS51194"/>
    </source>
</evidence>
<evidence type="ECO:0000256" key="1">
    <source>
        <dbReference type="ARBA" id="ARBA00006847"/>
    </source>
</evidence>
<comment type="similarity">
    <text evidence="2">In the central section; belongs to the CRISPR-associated helicase Cas3 family.</text>
</comment>
<keyword evidence="6" id="KW-0378">Hydrolase</keyword>
<evidence type="ECO:0000256" key="6">
    <source>
        <dbReference type="ARBA" id="ARBA00022801"/>
    </source>
</evidence>
<name>A0ABY2TTA0_9SPIR</name>
<dbReference type="InterPro" id="IPR027417">
    <property type="entry name" value="P-loop_NTPase"/>
</dbReference>
<dbReference type="Proteomes" id="UP000310168">
    <property type="component" value="Unassembled WGS sequence"/>
</dbReference>
<dbReference type="InterPro" id="IPR006483">
    <property type="entry name" value="CRISPR-assoc_Cas3_HD"/>
</dbReference>
<evidence type="ECO:0000256" key="8">
    <source>
        <dbReference type="ARBA" id="ARBA00022840"/>
    </source>
</evidence>
<dbReference type="InterPro" id="IPR038257">
    <property type="entry name" value="CRISPR-assoc_Cas3_HD_sf"/>
</dbReference>
<dbReference type="Pfam" id="PF00270">
    <property type="entry name" value="DEAD"/>
    <property type="match status" value="1"/>
</dbReference>
<dbReference type="PANTHER" id="PTHR47959">
    <property type="entry name" value="ATP-DEPENDENT RNA HELICASE RHLE-RELATED"/>
    <property type="match status" value="1"/>
</dbReference>
<dbReference type="InterPro" id="IPR054712">
    <property type="entry name" value="Cas3-like_dom"/>
</dbReference>
<organism evidence="13 14">
    <name type="scientific">Brachyspira catarrhinii</name>
    <dbReference type="NCBI Taxonomy" id="2528966"/>
    <lineage>
        <taxon>Bacteria</taxon>
        <taxon>Pseudomonadati</taxon>
        <taxon>Spirochaetota</taxon>
        <taxon>Spirochaetia</taxon>
        <taxon>Brachyspirales</taxon>
        <taxon>Brachyspiraceae</taxon>
        <taxon>Brachyspira</taxon>
    </lineage>
</organism>